<evidence type="ECO:0000256" key="3">
    <source>
        <dbReference type="ARBA" id="ARBA00022989"/>
    </source>
</evidence>
<feature type="transmembrane region" description="Helical" evidence="6">
    <location>
        <begin position="268"/>
        <end position="286"/>
    </location>
</feature>
<keyword evidence="4 6" id="KW-0472">Membrane</keyword>
<feature type="domain" description="EamA" evidence="7">
    <location>
        <begin position="151"/>
        <end position="285"/>
    </location>
</feature>
<feature type="transmembrane region" description="Helical" evidence="6">
    <location>
        <begin position="32"/>
        <end position="55"/>
    </location>
</feature>
<name>A0A645AT89_9ZZZZ</name>
<comment type="subcellular location">
    <subcellularLocation>
        <location evidence="1">Membrane</location>
        <topology evidence="1">Multi-pass membrane protein</topology>
    </subcellularLocation>
</comment>
<proteinExistence type="predicted"/>
<feature type="compositionally biased region" description="Low complexity" evidence="5">
    <location>
        <begin position="293"/>
        <end position="308"/>
    </location>
</feature>
<feature type="transmembrane region" description="Helical" evidence="6">
    <location>
        <begin position="186"/>
        <end position="207"/>
    </location>
</feature>
<evidence type="ECO:0000256" key="2">
    <source>
        <dbReference type="ARBA" id="ARBA00022692"/>
    </source>
</evidence>
<dbReference type="AlphaFoldDB" id="A0A645AT89"/>
<accession>A0A645AT89</accession>
<protein>
    <recommendedName>
        <fullName evidence="7">EamA domain-containing protein</fullName>
    </recommendedName>
</protein>
<dbReference type="PANTHER" id="PTHR32322">
    <property type="entry name" value="INNER MEMBRANE TRANSPORTER"/>
    <property type="match status" value="1"/>
</dbReference>
<feature type="domain" description="EamA" evidence="7">
    <location>
        <begin position="9"/>
        <end position="139"/>
    </location>
</feature>
<evidence type="ECO:0000256" key="4">
    <source>
        <dbReference type="ARBA" id="ARBA00023136"/>
    </source>
</evidence>
<evidence type="ECO:0000313" key="8">
    <source>
        <dbReference type="EMBL" id="MPM56116.1"/>
    </source>
</evidence>
<reference evidence="8" key="1">
    <citation type="submission" date="2019-08" db="EMBL/GenBank/DDBJ databases">
        <authorList>
            <person name="Kucharzyk K."/>
            <person name="Murdoch R.W."/>
            <person name="Higgins S."/>
            <person name="Loffler F."/>
        </authorList>
    </citation>
    <scope>NUCLEOTIDE SEQUENCE</scope>
</reference>
<feature type="transmembrane region" description="Helical" evidence="6">
    <location>
        <begin position="67"/>
        <end position="83"/>
    </location>
</feature>
<feature type="transmembrane region" description="Helical" evidence="6">
    <location>
        <begin position="213"/>
        <end position="233"/>
    </location>
</feature>
<feature type="transmembrane region" description="Helical" evidence="6">
    <location>
        <begin position="154"/>
        <end position="174"/>
    </location>
</feature>
<gene>
    <name evidence="8" type="ORF">SDC9_102915</name>
</gene>
<keyword evidence="3 6" id="KW-1133">Transmembrane helix</keyword>
<sequence>MKPSKQTMLGYALALFTVLVWGATFIASKQLLVFYTPARIMLMRFILAYIALWIIRPRPLLLPWKTELRFAALGIAGCSIYFLTENTALLHTTAANVSIIVSAAPIITAVIAHFATDEKLHRNTLSGFLVAFSGVVLVVFNGAFVLRVSPKGDILALLSACCWATYSVMLRKMPPKLDPILVTRRTMLWGLITAVPMAIPGGAFSLAPLSGPLPLFDILFLGLIGSALCYVLWGKAFTLLGVVATNNCLYLIPFVTIVIAGLTLKEPISPAALGGAVLITAGVILAQRRKAVQPSQEEQELPLQTPREALVEDVSEEA</sequence>
<dbReference type="PANTHER" id="PTHR32322:SF2">
    <property type="entry name" value="EAMA DOMAIN-CONTAINING PROTEIN"/>
    <property type="match status" value="1"/>
</dbReference>
<dbReference type="InterPro" id="IPR037185">
    <property type="entry name" value="EmrE-like"/>
</dbReference>
<dbReference type="Pfam" id="PF00892">
    <property type="entry name" value="EamA"/>
    <property type="match status" value="2"/>
</dbReference>
<dbReference type="GO" id="GO:0016020">
    <property type="term" value="C:membrane"/>
    <property type="evidence" value="ECO:0007669"/>
    <property type="project" value="UniProtKB-SubCell"/>
</dbReference>
<dbReference type="InterPro" id="IPR000620">
    <property type="entry name" value="EamA_dom"/>
</dbReference>
<dbReference type="InterPro" id="IPR050638">
    <property type="entry name" value="AA-Vitamin_Transporters"/>
</dbReference>
<evidence type="ECO:0000256" key="6">
    <source>
        <dbReference type="SAM" id="Phobius"/>
    </source>
</evidence>
<feature type="transmembrane region" description="Helical" evidence="6">
    <location>
        <begin position="95"/>
        <end position="115"/>
    </location>
</feature>
<dbReference type="SUPFAM" id="SSF103481">
    <property type="entry name" value="Multidrug resistance efflux transporter EmrE"/>
    <property type="match status" value="2"/>
</dbReference>
<dbReference type="EMBL" id="VSSQ01015589">
    <property type="protein sequence ID" value="MPM56116.1"/>
    <property type="molecule type" value="Genomic_DNA"/>
</dbReference>
<evidence type="ECO:0000256" key="5">
    <source>
        <dbReference type="SAM" id="MobiDB-lite"/>
    </source>
</evidence>
<evidence type="ECO:0000256" key="1">
    <source>
        <dbReference type="ARBA" id="ARBA00004141"/>
    </source>
</evidence>
<organism evidence="8">
    <name type="scientific">bioreactor metagenome</name>
    <dbReference type="NCBI Taxonomy" id="1076179"/>
    <lineage>
        <taxon>unclassified sequences</taxon>
        <taxon>metagenomes</taxon>
        <taxon>ecological metagenomes</taxon>
    </lineage>
</organism>
<keyword evidence="2 6" id="KW-0812">Transmembrane</keyword>
<comment type="caution">
    <text evidence="8">The sequence shown here is derived from an EMBL/GenBank/DDBJ whole genome shotgun (WGS) entry which is preliminary data.</text>
</comment>
<evidence type="ECO:0000259" key="7">
    <source>
        <dbReference type="Pfam" id="PF00892"/>
    </source>
</evidence>
<feature type="transmembrane region" description="Helical" evidence="6">
    <location>
        <begin position="127"/>
        <end position="148"/>
    </location>
</feature>
<feature type="transmembrane region" description="Helical" evidence="6">
    <location>
        <begin position="240"/>
        <end position="262"/>
    </location>
</feature>
<feature type="region of interest" description="Disordered" evidence="5">
    <location>
        <begin position="292"/>
        <end position="318"/>
    </location>
</feature>